<gene>
    <name evidence="2" type="ORF">BRAPAZ1V2_A07P24790.2</name>
</gene>
<proteinExistence type="predicted"/>
<dbReference type="Gramene" id="A07p24790.2_BraZ1">
    <property type="protein sequence ID" value="A07p24790.2_BraZ1.CDS.1"/>
    <property type="gene ID" value="A07g24790.2_BraZ1"/>
</dbReference>
<protein>
    <submittedName>
        <fullName evidence="2">Uncharacterized protein</fullName>
    </submittedName>
</protein>
<name>A0A8D9HNF9_BRACM</name>
<keyword evidence="1" id="KW-0472">Membrane</keyword>
<sequence>MSYPFELKFPTVGIWFPEIGMCSAGFSFSPCIFLCYQ</sequence>
<accession>A0A8D9HNF9</accession>
<evidence type="ECO:0000313" key="3">
    <source>
        <dbReference type="Proteomes" id="UP000694005"/>
    </source>
</evidence>
<dbReference type="EMBL" id="LS974623">
    <property type="protein sequence ID" value="CAG7902835.1"/>
    <property type="molecule type" value="Genomic_DNA"/>
</dbReference>
<evidence type="ECO:0000313" key="2">
    <source>
        <dbReference type="EMBL" id="CAG7902835.1"/>
    </source>
</evidence>
<keyword evidence="1" id="KW-0812">Transmembrane</keyword>
<dbReference type="Proteomes" id="UP000694005">
    <property type="component" value="Chromosome A07"/>
</dbReference>
<reference evidence="2 3" key="1">
    <citation type="submission" date="2021-07" db="EMBL/GenBank/DDBJ databases">
        <authorList>
            <consortium name="Genoscope - CEA"/>
            <person name="William W."/>
        </authorList>
    </citation>
    <scope>NUCLEOTIDE SEQUENCE [LARGE SCALE GENOMIC DNA]</scope>
</reference>
<evidence type="ECO:0000256" key="1">
    <source>
        <dbReference type="SAM" id="Phobius"/>
    </source>
</evidence>
<organism evidence="2 3">
    <name type="scientific">Brassica campestris</name>
    <name type="common">Field mustard</name>
    <dbReference type="NCBI Taxonomy" id="3711"/>
    <lineage>
        <taxon>Eukaryota</taxon>
        <taxon>Viridiplantae</taxon>
        <taxon>Streptophyta</taxon>
        <taxon>Embryophyta</taxon>
        <taxon>Tracheophyta</taxon>
        <taxon>Spermatophyta</taxon>
        <taxon>Magnoliopsida</taxon>
        <taxon>eudicotyledons</taxon>
        <taxon>Gunneridae</taxon>
        <taxon>Pentapetalae</taxon>
        <taxon>rosids</taxon>
        <taxon>malvids</taxon>
        <taxon>Brassicales</taxon>
        <taxon>Brassicaceae</taxon>
        <taxon>Brassiceae</taxon>
        <taxon>Brassica</taxon>
    </lineage>
</organism>
<feature type="transmembrane region" description="Helical" evidence="1">
    <location>
        <begin position="12"/>
        <end position="36"/>
    </location>
</feature>
<dbReference type="AlphaFoldDB" id="A0A8D9HNF9"/>
<keyword evidence="1" id="KW-1133">Transmembrane helix</keyword>